<name>A0AAJ1AHF6_9BACT</name>
<protein>
    <recommendedName>
        <fullName evidence="3">Antitoxin</fullName>
    </recommendedName>
</protein>
<gene>
    <name evidence="1" type="ORF">K8G79_04690</name>
</gene>
<organism evidence="1 2">
    <name type="scientific">Candidatus Methylomirabilis tolerans</name>
    <dbReference type="NCBI Taxonomy" id="3123416"/>
    <lineage>
        <taxon>Bacteria</taxon>
        <taxon>Candidatus Methylomirabilota</taxon>
        <taxon>Candidatus Methylomirabilia</taxon>
        <taxon>Candidatus Methylomirabilales</taxon>
        <taxon>Candidatus Methylomirabilaceae</taxon>
        <taxon>Candidatus Methylomirabilis</taxon>
    </lineage>
</organism>
<evidence type="ECO:0000313" key="2">
    <source>
        <dbReference type="Proteomes" id="UP001197609"/>
    </source>
</evidence>
<accession>A0AAJ1AHF6</accession>
<dbReference type="EMBL" id="JAIOIU010000050">
    <property type="protein sequence ID" value="MBZ0159424.1"/>
    <property type="molecule type" value="Genomic_DNA"/>
</dbReference>
<evidence type="ECO:0000313" key="1">
    <source>
        <dbReference type="EMBL" id="MBZ0159424.1"/>
    </source>
</evidence>
<reference evidence="1 2" key="1">
    <citation type="journal article" date="2021" name="bioRxiv">
        <title>Unraveling nitrogen, sulfur and carbon metabolic pathways and microbial community transcriptional responses to substrate deprivation and toxicity stresses in a bioreactor mimicking anoxic brackish coastal sediment conditions.</title>
        <authorList>
            <person name="Martins P.D."/>
            <person name="Echeveste M.J."/>
            <person name="Arshad A."/>
            <person name="Kurth J."/>
            <person name="Ouboter H."/>
            <person name="Jetten M.S.M."/>
            <person name="Welte C.U."/>
        </authorList>
    </citation>
    <scope>NUCLEOTIDE SEQUENCE [LARGE SCALE GENOMIC DNA]</scope>
    <source>
        <strain evidence="1">MAG_38</strain>
    </source>
</reference>
<evidence type="ECO:0008006" key="3">
    <source>
        <dbReference type="Google" id="ProtNLM"/>
    </source>
</evidence>
<dbReference type="AlphaFoldDB" id="A0AAJ1AHF6"/>
<sequence>MKISISETRRRLPELIRQVRKDAGTRIQITVHDDVVAELRAVQAEPEPGMAARRLLELRRRLARKGVTGRQSDVSSHVKEHLYGSKGIVR</sequence>
<dbReference type="Proteomes" id="UP001197609">
    <property type="component" value="Unassembled WGS sequence"/>
</dbReference>
<comment type="caution">
    <text evidence="1">The sequence shown here is derived from an EMBL/GenBank/DDBJ whole genome shotgun (WGS) entry which is preliminary data.</text>
</comment>
<proteinExistence type="predicted"/>